<dbReference type="KEGG" id="rhs:A3Q41_04748"/>
<evidence type="ECO:0000256" key="2">
    <source>
        <dbReference type="ARBA" id="ARBA00023315"/>
    </source>
</evidence>
<dbReference type="InterPro" id="IPR013747">
    <property type="entry name" value="ACP_syn_III_C"/>
</dbReference>
<keyword evidence="1 5" id="KW-0808">Transferase</keyword>
<accession>A0A143QTS1</accession>
<keyword evidence="6" id="KW-1185">Reference proteome</keyword>
<dbReference type="GO" id="GO:0006633">
    <property type="term" value="P:fatty acid biosynthetic process"/>
    <property type="evidence" value="ECO:0007669"/>
    <property type="project" value="InterPro"/>
</dbReference>
<dbReference type="EC" id="2.3.1.180" evidence="5"/>
<reference evidence="5 6" key="1">
    <citation type="journal article" date="2016" name="Genome Announc.">
        <title>Complete Genome and Plasmid Sequences for Rhodococcus fascians D188 and Draft Sequences for Rhodococcus Isolates PBTS 1 and PBTS 2.</title>
        <authorList>
            <person name="Stamler R.A."/>
            <person name="Vereecke D."/>
            <person name="Zhang Y."/>
            <person name="Schilkey F."/>
            <person name="Devitt N."/>
            <person name="Randall J.J."/>
        </authorList>
    </citation>
    <scope>NUCLEOTIDE SEQUENCE [LARGE SCALE GENOMIC DNA]</scope>
    <source>
        <strain evidence="5 6">PBTS2</strain>
    </source>
</reference>
<dbReference type="GO" id="GO:0033818">
    <property type="term" value="F:beta-ketoacyl-acyl-carrier-protein synthase III activity"/>
    <property type="evidence" value="ECO:0007669"/>
    <property type="project" value="UniProtKB-EC"/>
</dbReference>
<dbReference type="InterPro" id="IPR013751">
    <property type="entry name" value="ACP_syn_III_N"/>
</dbReference>
<dbReference type="GO" id="GO:0004315">
    <property type="term" value="F:3-oxoacyl-[acyl-carrier-protein] synthase activity"/>
    <property type="evidence" value="ECO:0007669"/>
    <property type="project" value="InterPro"/>
</dbReference>
<name>A0A143QTS1_RHOFA</name>
<organism evidence="5 6">
    <name type="scientific">Rhodococcoides fascians</name>
    <name type="common">Rhodococcus fascians</name>
    <dbReference type="NCBI Taxonomy" id="1828"/>
    <lineage>
        <taxon>Bacteria</taxon>
        <taxon>Bacillati</taxon>
        <taxon>Actinomycetota</taxon>
        <taxon>Actinomycetes</taxon>
        <taxon>Mycobacteriales</taxon>
        <taxon>Nocardiaceae</taxon>
        <taxon>Rhodococcoides</taxon>
    </lineage>
</organism>
<dbReference type="PATRIC" id="fig|1653479.3.peg.4803"/>
<feature type="domain" description="Beta-ketoacyl-[acyl-carrier-protein] synthase III N-terminal" evidence="4">
    <location>
        <begin position="112"/>
        <end position="187"/>
    </location>
</feature>
<dbReference type="EMBL" id="CP015220">
    <property type="protein sequence ID" value="AMY26012.1"/>
    <property type="molecule type" value="Genomic_DNA"/>
</dbReference>
<proteinExistence type="predicted"/>
<evidence type="ECO:0000256" key="1">
    <source>
        <dbReference type="ARBA" id="ARBA00022679"/>
    </source>
</evidence>
<dbReference type="InterPro" id="IPR016039">
    <property type="entry name" value="Thiolase-like"/>
</dbReference>
<protein>
    <submittedName>
        <fullName evidence="5">3-oxoacyl-[acyl-carrier-protein] synthase 3 protein 1</fullName>
        <ecNumber evidence="5">2.3.1.180</ecNumber>
    </submittedName>
</protein>
<dbReference type="PANTHER" id="PTHR34069">
    <property type="entry name" value="3-OXOACYL-[ACYL-CARRIER-PROTEIN] SYNTHASE 3"/>
    <property type="match status" value="1"/>
</dbReference>
<evidence type="ECO:0000259" key="4">
    <source>
        <dbReference type="Pfam" id="PF08545"/>
    </source>
</evidence>
<dbReference type="Gene3D" id="3.40.47.10">
    <property type="match status" value="2"/>
</dbReference>
<keyword evidence="2 5" id="KW-0012">Acyltransferase</keyword>
<dbReference type="GO" id="GO:0044550">
    <property type="term" value="P:secondary metabolite biosynthetic process"/>
    <property type="evidence" value="ECO:0007669"/>
    <property type="project" value="TreeGrafter"/>
</dbReference>
<dbReference type="RefSeq" id="WP_063216752.1">
    <property type="nucleotide sequence ID" value="NZ_CP015220.1"/>
</dbReference>
<feature type="domain" description="Beta-ketoacyl-[acyl-carrier-protein] synthase III C-terminal" evidence="3">
    <location>
        <begin position="257"/>
        <end position="336"/>
    </location>
</feature>
<dbReference type="OrthoDB" id="7055207at2"/>
<dbReference type="AlphaFoldDB" id="A0A143QTS1"/>
<dbReference type="Proteomes" id="UP000076038">
    <property type="component" value="Chromosome"/>
</dbReference>
<dbReference type="CDD" id="cd00827">
    <property type="entry name" value="init_cond_enzymes"/>
    <property type="match status" value="1"/>
</dbReference>
<evidence type="ECO:0000313" key="5">
    <source>
        <dbReference type="EMBL" id="AMY26012.1"/>
    </source>
</evidence>
<sequence length="345" mass="37321">MKWESLYLEGFGSYLPEGRVQAADMVEAGRFEEVEHQKTGQISAAVSNPELGETAPDMAILAGRAALQDSGINSDDIDLLVHAVVLHNGLEAWNCGAYIQNELGIDDCLPIEIRTACAGAIVGMEMIGRWFDGRGKGLVTASDAWRMPLFDRWKSDSGLVYGDGAAAAVVGPDPGPFRVLSTSVVTDAHLEQMHRGHDRLDMPVYGTDGPIDLRARVGGFTQTHTIDEFWSRNAAALSRCAETALGDSSTHHGEIARWIVPNFGNVLLRKQCFEPLKIRPDQTLVELGRTIGHTGAADPLLGLDLLRRTETVQPGDRIMLTGIGVGFTWGCAVVEYTGHDNTTKG</sequence>
<reference evidence="6" key="2">
    <citation type="submission" date="2016-04" db="EMBL/GenBank/DDBJ databases">
        <title>Complete Genome and Plasmid Sequences for Rhodococcus fascians D188 and Draft Sequences for Rhodococcus spp. Isolates PBTS 1 and PBTS 2.</title>
        <authorList>
            <person name="Stamer R."/>
            <person name="Vereecke D."/>
            <person name="Zhang Y."/>
            <person name="Schilkey F."/>
            <person name="Devitt N."/>
            <person name="Randall J."/>
        </authorList>
    </citation>
    <scope>NUCLEOTIDE SEQUENCE [LARGE SCALE GENOMIC DNA]</scope>
    <source>
        <strain evidence="6">PBTS2</strain>
    </source>
</reference>
<dbReference type="Pfam" id="PF08545">
    <property type="entry name" value="ACP_syn_III"/>
    <property type="match status" value="1"/>
</dbReference>
<dbReference type="SUPFAM" id="SSF53901">
    <property type="entry name" value="Thiolase-like"/>
    <property type="match status" value="1"/>
</dbReference>
<gene>
    <name evidence="5" type="primary">fabH1</name>
    <name evidence="5" type="ORF">A3Q41_04748</name>
</gene>
<dbReference type="PANTHER" id="PTHR34069:SF2">
    <property type="entry name" value="BETA-KETOACYL-[ACYL-CARRIER-PROTEIN] SYNTHASE III"/>
    <property type="match status" value="1"/>
</dbReference>
<dbReference type="Pfam" id="PF08541">
    <property type="entry name" value="ACP_syn_III_C"/>
    <property type="match status" value="1"/>
</dbReference>
<evidence type="ECO:0000313" key="6">
    <source>
        <dbReference type="Proteomes" id="UP000076038"/>
    </source>
</evidence>
<evidence type="ECO:0000259" key="3">
    <source>
        <dbReference type="Pfam" id="PF08541"/>
    </source>
</evidence>